<dbReference type="GO" id="GO:0030089">
    <property type="term" value="C:phycobilisome"/>
    <property type="evidence" value="ECO:0007669"/>
    <property type="project" value="UniProtKB-KW"/>
</dbReference>
<dbReference type="InterPro" id="IPR004155">
    <property type="entry name" value="PBS_lyase_HEAT"/>
</dbReference>
<dbReference type="Pfam" id="PF13646">
    <property type="entry name" value="HEAT_2"/>
    <property type="match status" value="1"/>
</dbReference>
<dbReference type="OrthoDB" id="581048at2"/>
<keyword evidence="4" id="KW-0812">Transmembrane</keyword>
<keyword evidence="4" id="KW-1133">Transmembrane helix</keyword>
<evidence type="ECO:0000256" key="1">
    <source>
        <dbReference type="ARBA" id="ARBA00022549"/>
    </source>
</evidence>
<evidence type="ECO:0000256" key="2">
    <source>
        <dbReference type="ARBA" id="ARBA00022738"/>
    </source>
</evidence>
<sequence length="363" mass="39785">MAPFYRLILFIFACTAYWGGTSCFSSSATAAIENKTQQLTDTSRRVSTLPLADSARSWQIAQNSPEKPPKKDPKTPPKPKTPFRFPSRLLLLGVGALIVTGGAILILIRLLSHPDDGEGTVVDIEAETVTESHPEPPQSSPPPPLAEIRAITQGQTQAAPTVIQQNQPSVSLEENGYRDTTLKVSPTDTPSETPTASENPPAVNNSVTDTVNIHPPSYQSKLDPQEKWINDLKQINPDIRSNAIWELAQAGDSRAIQPLLELLIDSDSNQRSLVLAALSEIGNRTLKPLNRALSLSLQDENAEVRKNAIRDLSRIYDLATQMSQILQRAVDDPDPEVQEMAKWATNRLSRLRSVSSRDQPPIG</sequence>
<evidence type="ECO:0000313" key="7">
    <source>
        <dbReference type="Proteomes" id="UP000184550"/>
    </source>
</evidence>
<keyword evidence="5" id="KW-0732">Signal</keyword>
<dbReference type="Gene3D" id="1.25.10.10">
    <property type="entry name" value="Leucine-rich Repeat Variant"/>
    <property type="match status" value="1"/>
</dbReference>
<feature type="region of interest" description="Disordered" evidence="3">
    <location>
        <begin position="56"/>
        <end position="82"/>
    </location>
</feature>
<feature type="region of interest" description="Disordered" evidence="3">
    <location>
        <begin position="154"/>
        <end position="209"/>
    </location>
</feature>
<feature type="compositionally biased region" description="Polar residues" evidence="3">
    <location>
        <begin position="182"/>
        <end position="209"/>
    </location>
</feature>
<keyword evidence="1" id="KW-0042">Antenna complex</keyword>
<feature type="compositionally biased region" description="Polar residues" evidence="3">
    <location>
        <begin position="154"/>
        <end position="172"/>
    </location>
</feature>
<organism evidence="6 7">
    <name type="scientific">Planktothrix serta PCC 8927</name>
    <dbReference type="NCBI Taxonomy" id="671068"/>
    <lineage>
        <taxon>Bacteria</taxon>
        <taxon>Bacillati</taxon>
        <taxon>Cyanobacteriota</taxon>
        <taxon>Cyanophyceae</taxon>
        <taxon>Oscillatoriophycideae</taxon>
        <taxon>Oscillatoriales</taxon>
        <taxon>Microcoleaceae</taxon>
        <taxon>Planktothrix</taxon>
    </lineage>
</organism>
<accession>A0A7Z9BWJ4</accession>
<dbReference type="EMBL" id="CZCU02000156">
    <property type="protein sequence ID" value="VXD23938.1"/>
    <property type="molecule type" value="Genomic_DNA"/>
</dbReference>
<keyword evidence="2" id="KW-0605">Phycobilisome</keyword>
<keyword evidence="4" id="KW-0472">Membrane</keyword>
<dbReference type="AlphaFoldDB" id="A0A7Z9BWJ4"/>
<feature type="signal peptide" evidence="5">
    <location>
        <begin position="1"/>
        <end position="30"/>
    </location>
</feature>
<comment type="caution">
    <text evidence="6">The sequence shown here is derived from an EMBL/GenBank/DDBJ whole genome shotgun (WGS) entry which is preliminary data.</text>
</comment>
<dbReference type="InterPro" id="IPR016024">
    <property type="entry name" value="ARM-type_fold"/>
</dbReference>
<dbReference type="PROSITE" id="PS51257">
    <property type="entry name" value="PROKAR_LIPOPROTEIN"/>
    <property type="match status" value="1"/>
</dbReference>
<evidence type="ECO:0000256" key="3">
    <source>
        <dbReference type="SAM" id="MobiDB-lite"/>
    </source>
</evidence>
<reference evidence="6" key="1">
    <citation type="submission" date="2019-10" db="EMBL/GenBank/DDBJ databases">
        <authorList>
            <consortium name="Genoscope - CEA"/>
            <person name="William W."/>
        </authorList>
    </citation>
    <scope>NUCLEOTIDE SEQUENCE [LARGE SCALE GENOMIC DNA]</scope>
    <source>
        <strain evidence="6">BBR_PRJEB10992</strain>
    </source>
</reference>
<proteinExistence type="predicted"/>
<dbReference type="RefSeq" id="WP_083625743.1">
    <property type="nucleotide sequence ID" value="NZ_LR734880.1"/>
</dbReference>
<dbReference type="SMART" id="SM00567">
    <property type="entry name" value="EZ_HEAT"/>
    <property type="match status" value="2"/>
</dbReference>
<protein>
    <recommendedName>
        <fullName evidence="8">HEAT repeat domain-containing protein</fullName>
    </recommendedName>
</protein>
<dbReference type="PANTHER" id="PTHR12697:SF5">
    <property type="entry name" value="DEOXYHYPUSINE HYDROXYLASE"/>
    <property type="match status" value="1"/>
</dbReference>
<evidence type="ECO:0000256" key="4">
    <source>
        <dbReference type="SAM" id="Phobius"/>
    </source>
</evidence>
<evidence type="ECO:0008006" key="8">
    <source>
        <dbReference type="Google" id="ProtNLM"/>
    </source>
</evidence>
<dbReference type="GO" id="GO:0016491">
    <property type="term" value="F:oxidoreductase activity"/>
    <property type="evidence" value="ECO:0007669"/>
    <property type="project" value="TreeGrafter"/>
</dbReference>
<evidence type="ECO:0000313" key="6">
    <source>
        <dbReference type="EMBL" id="VXD23938.1"/>
    </source>
</evidence>
<dbReference type="Proteomes" id="UP000184550">
    <property type="component" value="Unassembled WGS sequence"/>
</dbReference>
<feature type="chain" id="PRO_5030671373" description="HEAT repeat domain-containing protein" evidence="5">
    <location>
        <begin position="31"/>
        <end position="363"/>
    </location>
</feature>
<name>A0A7Z9BWJ4_9CYAN</name>
<evidence type="ECO:0000256" key="5">
    <source>
        <dbReference type="SAM" id="SignalP"/>
    </source>
</evidence>
<gene>
    <name evidence="6" type="ORF">PL8927_790076</name>
</gene>
<dbReference type="SUPFAM" id="SSF48371">
    <property type="entry name" value="ARM repeat"/>
    <property type="match status" value="1"/>
</dbReference>
<dbReference type="InterPro" id="IPR011989">
    <property type="entry name" value="ARM-like"/>
</dbReference>
<keyword evidence="7" id="KW-1185">Reference proteome</keyword>
<feature type="transmembrane region" description="Helical" evidence="4">
    <location>
        <begin position="89"/>
        <end position="108"/>
    </location>
</feature>
<dbReference type="PANTHER" id="PTHR12697">
    <property type="entry name" value="PBS LYASE HEAT-LIKE PROTEIN"/>
    <property type="match status" value="1"/>
</dbReference>